<name>A0A6A5AHA9_APHAT</name>
<feature type="signal peptide" evidence="6">
    <location>
        <begin position="1"/>
        <end position="16"/>
    </location>
</feature>
<keyword evidence="3 4" id="KW-0342">GTP-binding</keyword>
<dbReference type="InterPro" id="IPR027417">
    <property type="entry name" value="P-loop_NTPase"/>
</dbReference>
<dbReference type="PANTHER" id="PTHR45909">
    <property type="entry name" value="ADP-RIBOSYLATION FACTOR-RELATED PROTEIN 1"/>
    <property type="match status" value="1"/>
</dbReference>
<evidence type="ECO:0000256" key="6">
    <source>
        <dbReference type="SAM" id="SignalP"/>
    </source>
</evidence>
<keyword evidence="2 4" id="KW-0547">Nucleotide-binding</keyword>
<comment type="caution">
    <text evidence="7">The sequence shown here is derived from an EMBL/GenBank/DDBJ whole genome shotgun (WGS) entry which is preliminary data.</text>
</comment>
<gene>
    <name evidence="7" type="ORF">AaE_005852</name>
</gene>
<dbReference type="GO" id="GO:0046872">
    <property type="term" value="F:metal ion binding"/>
    <property type="evidence" value="ECO:0007669"/>
    <property type="project" value="UniProtKB-KW"/>
</dbReference>
<dbReference type="GO" id="GO:0005794">
    <property type="term" value="C:Golgi apparatus"/>
    <property type="evidence" value="ECO:0007669"/>
    <property type="project" value="TreeGrafter"/>
</dbReference>
<sequence length="218" mass="24156">MISLFWGLWQYLFSKAEVHLLIIGLDYAGKTTLLEQLKTMFGKKAGIPLDKIPPTVGLNSTYNVTCIMSHAQSAVAKVDISRTNVIFWDLGGQERLRAIWSKYYSESHGVVFVVDSSDPARFDEARAALASMLAHPELSDVPLLVLANKSDLDTAQTSAELTARLELDRLAESHQWTQRPISALTTSGIADAVTWFVSAVKQTDRFQAKQQQATNSRV</sequence>
<dbReference type="Proteomes" id="UP000469452">
    <property type="component" value="Unassembled WGS sequence"/>
</dbReference>
<keyword evidence="5" id="KW-0479">Metal-binding</keyword>
<accession>A0A6A5AHA9</accession>
<feature type="binding site" evidence="5">
    <location>
        <position position="31"/>
    </location>
    <ligand>
        <name>Mg(2+)</name>
        <dbReference type="ChEBI" id="CHEBI:18420"/>
    </ligand>
</feature>
<proteinExistence type="inferred from homology"/>
<keyword evidence="6" id="KW-0732">Signal</keyword>
<comment type="similarity">
    <text evidence="1">Belongs to the small GTPase superfamily. Arf family.</text>
</comment>
<dbReference type="Pfam" id="PF00025">
    <property type="entry name" value="Arf"/>
    <property type="match status" value="1"/>
</dbReference>
<dbReference type="SMART" id="SM00175">
    <property type="entry name" value="RAB"/>
    <property type="match status" value="1"/>
</dbReference>
<keyword evidence="5" id="KW-0460">Magnesium</keyword>
<dbReference type="PROSITE" id="PS51419">
    <property type="entry name" value="RAB"/>
    <property type="match status" value="1"/>
</dbReference>
<dbReference type="EMBL" id="VJMI01011371">
    <property type="protein sequence ID" value="KAF0752974.1"/>
    <property type="molecule type" value="Genomic_DNA"/>
</dbReference>
<evidence type="ECO:0000256" key="4">
    <source>
        <dbReference type="PIRSR" id="PIRSR606689-1"/>
    </source>
</evidence>
<dbReference type="NCBIfam" id="TIGR00231">
    <property type="entry name" value="small_GTP"/>
    <property type="match status" value="1"/>
</dbReference>
<dbReference type="GO" id="GO:0003924">
    <property type="term" value="F:GTPase activity"/>
    <property type="evidence" value="ECO:0007669"/>
    <property type="project" value="InterPro"/>
</dbReference>
<dbReference type="InterPro" id="IPR024156">
    <property type="entry name" value="Small_GTPase_ARF"/>
</dbReference>
<evidence type="ECO:0000256" key="1">
    <source>
        <dbReference type="ARBA" id="ARBA00010290"/>
    </source>
</evidence>
<evidence type="ECO:0000313" key="8">
    <source>
        <dbReference type="Proteomes" id="UP000469452"/>
    </source>
</evidence>
<dbReference type="SUPFAM" id="SSF52540">
    <property type="entry name" value="P-loop containing nucleoside triphosphate hydrolases"/>
    <property type="match status" value="1"/>
</dbReference>
<evidence type="ECO:0000256" key="3">
    <source>
        <dbReference type="ARBA" id="ARBA00023134"/>
    </source>
</evidence>
<evidence type="ECO:0000313" key="7">
    <source>
        <dbReference type="EMBL" id="KAF0752974.1"/>
    </source>
</evidence>
<dbReference type="VEuPathDB" id="FungiDB:H257_14094"/>
<dbReference type="InterPro" id="IPR006689">
    <property type="entry name" value="Small_GTPase_ARF/SAR"/>
</dbReference>
<reference evidence="7 8" key="1">
    <citation type="submission" date="2019-06" db="EMBL/GenBank/DDBJ databases">
        <title>Genomics analysis of Aphanomyces spp. identifies a new class of oomycete effector associated with host adaptation.</title>
        <authorList>
            <person name="Gaulin E."/>
        </authorList>
    </citation>
    <scope>NUCLEOTIDE SEQUENCE [LARGE SCALE GENOMIC DNA]</scope>
    <source>
        <strain evidence="7 8">E</strain>
    </source>
</reference>
<dbReference type="GO" id="GO:0043001">
    <property type="term" value="P:Golgi to plasma membrane protein transport"/>
    <property type="evidence" value="ECO:0007669"/>
    <property type="project" value="TreeGrafter"/>
</dbReference>
<dbReference type="GO" id="GO:0034067">
    <property type="term" value="P:protein localization to Golgi apparatus"/>
    <property type="evidence" value="ECO:0007669"/>
    <property type="project" value="TreeGrafter"/>
</dbReference>
<feature type="binding site" evidence="5">
    <location>
        <position position="55"/>
    </location>
    <ligand>
        <name>Mg(2+)</name>
        <dbReference type="ChEBI" id="CHEBI:18420"/>
    </ligand>
</feature>
<protein>
    <submittedName>
        <fullName evidence="7">Uncharacterized protein</fullName>
    </submittedName>
</protein>
<dbReference type="PROSITE" id="PS51417">
    <property type="entry name" value="ARF"/>
    <property type="match status" value="1"/>
</dbReference>
<evidence type="ECO:0000256" key="2">
    <source>
        <dbReference type="ARBA" id="ARBA00022741"/>
    </source>
</evidence>
<dbReference type="AlphaFoldDB" id="A0A6A5AHA9"/>
<dbReference type="SMART" id="SM00177">
    <property type="entry name" value="ARF"/>
    <property type="match status" value="1"/>
</dbReference>
<dbReference type="GO" id="GO:0005525">
    <property type="term" value="F:GTP binding"/>
    <property type="evidence" value="ECO:0007669"/>
    <property type="project" value="UniProtKB-KW"/>
</dbReference>
<feature type="binding site" evidence="4">
    <location>
        <begin position="24"/>
        <end position="31"/>
    </location>
    <ligand>
        <name>GTP</name>
        <dbReference type="ChEBI" id="CHEBI:37565"/>
    </ligand>
</feature>
<dbReference type="FunFam" id="3.40.50.300:FF:001166">
    <property type="entry name" value="ADP-ribosylation factor D"/>
    <property type="match status" value="1"/>
</dbReference>
<dbReference type="PANTHER" id="PTHR45909:SF1">
    <property type="entry name" value="ADP-RIBOSYLATION FACTOR-RELATED PROTEIN 1"/>
    <property type="match status" value="1"/>
</dbReference>
<dbReference type="GO" id="GO:0006886">
    <property type="term" value="P:intracellular protein transport"/>
    <property type="evidence" value="ECO:0007669"/>
    <property type="project" value="TreeGrafter"/>
</dbReference>
<dbReference type="PRINTS" id="PR00449">
    <property type="entry name" value="RASTRNSFRMNG"/>
</dbReference>
<dbReference type="Gene3D" id="3.40.50.300">
    <property type="entry name" value="P-loop containing nucleotide triphosphate hydrolases"/>
    <property type="match status" value="1"/>
</dbReference>
<evidence type="ECO:0000256" key="5">
    <source>
        <dbReference type="PIRSR" id="PIRSR606689-2"/>
    </source>
</evidence>
<feature type="chain" id="PRO_5025654279" evidence="6">
    <location>
        <begin position="17"/>
        <end position="218"/>
    </location>
</feature>
<organism evidence="7 8">
    <name type="scientific">Aphanomyces astaci</name>
    <name type="common">Crayfish plague agent</name>
    <dbReference type="NCBI Taxonomy" id="112090"/>
    <lineage>
        <taxon>Eukaryota</taxon>
        <taxon>Sar</taxon>
        <taxon>Stramenopiles</taxon>
        <taxon>Oomycota</taxon>
        <taxon>Saprolegniomycetes</taxon>
        <taxon>Saprolegniales</taxon>
        <taxon>Verrucalvaceae</taxon>
        <taxon>Aphanomyces</taxon>
    </lineage>
</organism>
<feature type="binding site" evidence="4">
    <location>
        <position position="92"/>
    </location>
    <ligand>
        <name>GTP</name>
        <dbReference type="ChEBI" id="CHEBI:37565"/>
    </ligand>
</feature>
<dbReference type="SMART" id="SM00178">
    <property type="entry name" value="SAR"/>
    <property type="match status" value="1"/>
</dbReference>
<feature type="binding site" evidence="4">
    <location>
        <begin position="148"/>
        <end position="151"/>
    </location>
    <ligand>
        <name>GTP</name>
        <dbReference type="ChEBI" id="CHEBI:37565"/>
    </ligand>
</feature>
<dbReference type="InterPro" id="IPR005225">
    <property type="entry name" value="Small_GTP-bd"/>
</dbReference>